<dbReference type="RefSeq" id="WP_066884964.1">
    <property type="nucleotide sequence ID" value="NZ_LODL01000035.1"/>
</dbReference>
<dbReference type="Pfam" id="PF13649">
    <property type="entry name" value="Methyltransf_25"/>
    <property type="match status" value="1"/>
</dbReference>
<proteinExistence type="predicted"/>
<evidence type="ECO:0000259" key="1">
    <source>
        <dbReference type="Pfam" id="PF13649"/>
    </source>
</evidence>
<protein>
    <recommendedName>
        <fullName evidence="1">Methyltransferase domain-containing protein</fullName>
    </recommendedName>
</protein>
<organism evidence="2 3">
    <name type="scientific">Dechloromonas denitrificans</name>
    <dbReference type="NCBI Taxonomy" id="281362"/>
    <lineage>
        <taxon>Bacteria</taxon>
        <taxon>Pseudomonadati</taxon>
        <taxon>Pseudomonadota</taxon>
        <taxon>Betaproteobacteria</taxon>
        <taxon>Rhodocyclales</taxon>
        <taxon>Azonexaceae</taxon>
        <taxon>Dechloromonas</taxon>
    </lineage>
</organism>
<dbReference type="InterPro" id="IPR029063">
    <property type="entry name" value="SAM-dependent_MTases_sf"/>
</dbReference>
<sequence length="216" mass="23787">MKTNITANPLETGTDELERYALEECNKRQRVEHRVSVLILPAGKGGLAVKFAGLGAQVTVVDEESRRQDIEGRVLAAGLRDEIHFTAGSLTELPEKLRGEAFDIIVIRRGLCGMRYGEARQVVRQLMRRLKIGGKLYLSILGLHSELSEAYAGSEAPIDQRFAELAPAMISKYGIRGPVCLYSERNLFMLLLEAGASVLRTLTTTYGNVKGIAVRV</sequence>
<dbReference type="InterPro" id="IPR041698">
    <property type="entry name" value="Methyltransf_25"/>
</dbReference>
<dbReference type="Proteomes" id="UP000070186">
    <property type="component" value="Unassembled WGS sequence"/>
</dbReference>
<accession>A0A133XER0</accession>
<gene>
    <name evidence="2" type="ORF">AT959_15690</name>
</gene>
<keyword evidence="3" id="KW-1185">Reference proteome</keyword>
<dbReference type="SUPFAM" id="SSF53335">
    <property type="entry name" value="S-adenosyl-L-methionine-dependent methyltransferases"/>
    <property type="match status" value="1"/>
</dbReference>
<evidence type="ECO:0000313" key="3">
    <source>
        <dbReference type="Proteomes" id="UP000070186"/>
    </source>
</evidence>
<comment type="caution">
    <text evidence="2">The sequence shown here is derived from an EMBL/GenBank/DDBJ whole genome shotgun (WGS) entry which is preliminary data.</text>
</comment>
<dbReference type="CDD" id="cd02440">
    <property type="entry name" value="AdoMet_MTases"/>
    <property type="match status" value="1"/>
</dbReference>
<feature type="domain" description="Methyltransferase" evidence="1">
    <location>
        <begin position="37"/>
        <end position="134"/>
    </location>
</feature>
<dbReference type="STRING" id="281362.AT959_15690"/>
<reference evidence="2 3" key="1">
    <citation type="submission" date="2015-12" db="EMBL/GenBank/DDBJ databases">
        <title>Nitrous oxide reduction kinetics distinguish bacteria harboring typical versus atypical NosZ.</title>
        <authorList>
            <person name="Yoon S."/>
            <person name="Nissen S."/>
            <person name="Park D."/>
            <person name="Sanford R.A."/>
            <person name="Loeffler F.E."/>
        </authorList>
    </citation>
    <scope>NUCLEOTIDE SEQUENCE [LARGE SCALE GENOMIC DNA]</scope>
    <source>
        <strain evidence="2 3">ATCC BAA-841</strain>
    </source>
</reference>
<dbReference type="Gene3D" id="3.40.50.150">
    <property type="entry name" value="Vaccinia Virus protein VP39"/>
    <property type="match status" value="1"/>
</dbReference>
<evidence type="ECO:0000313" key="2">
    <source>
        <dbReference type="EMBL" id="KXB29404.1"/>
    </source>
</evidence>
<dbReference type="AlphaFoldDB" id="A0A133XER0"/>
<name>A0A133XER0_9RHOO</name>
<dbReference type="EMBL" id="LODL01000035">
    <property type="protein sequence ID" value="KXB29404.1"/>
    <property type="molecule type" value="Genomic_DNA"/>
</dbReference>